<evidence type="ECO:0000313" key="3">
    <source>
        <dbReference type="Proteomes" id="UP000035170"/>
    </source>
</evidence>
<dbReference type="PATRIC" id="fig|34073.19.peg.6180"/>
<proteinExistence type="predicted"/>
<dbReference type="SUPFAM" id="SSF159941">
    <property type="entry name" value="MM3350-like"/>
    <property type="match status" value="1"/>
</dbReference>
<dbReference type="Pfam" id="PF07929">
    <property type="entry name" value="PRiA4_ORF3"/>
    <property type="match status" value="1"/>
</dbReference>
<dbReference type="InterPro" id="IPR012912">
    <property type="entry name" value="Plasmid_pRiA4b_Orf3-like"/>
</dbReference>
<dbReference type="EMBL" id="JZWI01000043">
    <property type="protein sequence ID" value="KLN52849.1"/>
    <property type="molecule type" value="Genomic_DNA"/>
</dbReference>
<dbReference type="AlphaFoldDB" id="A0A0H2LRG7"/>
<dbReference type="InterPro" id="IPR024047">
    <property type="entry name" value="MM3350-like_sf"/>
</dbReference>
<keyword evidence="3" id="KW-1185">Reference proteome</keyword>
<sequence>MYDDPGSITSESTRLTTTLNRSLLRYVYDFGDYWDYRIKVEKKIASIPGFLLPVLCRWCQRNAAGGLRRRAGYP</sequence>
<comment type="caution">
    <text evidence="2">The sequence shown here is derived from an EMBL/GenBank/DDBJ whole genome shotgun (WGS) entry which is preliminary data.</text>
</comment>
<accession>A0A0H2LRG7</accession>
<feature type="domain" description="Plasmid pRiA4b Orf3-like" evidence="1">
    <location>
        <begin position="7"/>
        <end position="54"/>
    </location>
</feature>
<reference evidence="2 3" key="1">
    <citation type="submission" date="2015-03" db="EMBL/GenBank/DDBJ databases">
        <title>Genome sequence of Variovorax paradoxus TBEA6.</title>
        <authorList>
            <person name="Poehlein A."/>
            <person name="Schuldes J."/>
            <person name="Wuebbeler J.H."/>
            <person name="Hiessl S."/>
            <person name="Steinbuechel A."/>
            <person name="Daniel R."/>
        </authorList>
    </citation>
    <scope>NUCLEOTIDE SEQUENCE [LARGE SCALE GENOMIC DNA]</scope>
    <source>
        <strain evidence="2 3">TBEA6</strain>
    </source>
</reference>
<organism evidence="2 3">
    <name type="scientific">Variovorax paradoxus</name>
    <dbReference type="NCBI Taxonomy" id="34073"/>
    <lineage>
        <taxon>Bacteria</taxon>
        <taxon>Pseudomonadati</taxon>
        <taxon>Pseudomonadota</taxon>
        <taxon>Betaproteobacteria</taxon>
        <taxon>Burkholderiales</taxon>
        <taxon>Comamonadaceae</taxon>
        <taxon>Variovorax</taxon>
    </lineage>
</organism>
<dbReference type="RefSeq" id="WP_047787171.1">
    <property type="nucleotide sequence ID" value="NZ_JZWI01000043.1"/>
</dbReference>
<gene>
    <name evidence="2" type="ORF">VPARA_60190</name>
</gene>
<evidence type="ECO:0000313" key="2">
    <source>
        <dbReference type="EMBL" id="KLN52849.1"/>
    </source>
</evidence>
<dbReference type="Gene3D" id="3.10.290.30">
    <property type="entry name" value="MM3350-like"/>
    <property type="match status" value="1"/>
</dbReference>
<dbReference type="Proteomes" id="UP000035170">
    <property type="component" value="Unassembled WGS sequence"/>
</dbReference>
<name>A0A0H2LRG7_VARPD</name>
<evidence type="ECO:0000259" key="1">
    <source>
        <dbReference type="Pfam" id="PF07929"/>
    </source>
</evidence>
<protein>
    <submittedName>
        <fullName evidence="2">Plasmid pRiA4b ORF-3-like protein</fullName>
    </submittedName>
</protein>